<dbReference type="InterPro" id="IPR050791">
    <property type="entry name" value="Aldo-Keto_reductase"/>
</dbReference>
<dbReference type="OrthoDB" id="3214149at2759"/>
<dbReference type="HOGENOM" id="CLU_446265_0_0_1"/>
<keyword evidence="6" id="KW-1185">Reference proteome</keyword>
<dbReference type="PANTHER" id="PTHR43625:SF78">
    <property type="entry name" value="PYRIDOXAL REDUCTASE-RELATED"/>
    <property type="match status" value="1"/>
</dbReference>
<reference evidence="6" key="1">
    <citation type="submission" date="2010-09" db="EMBL/GenBank/DDBJ databases">
        <title>The genome sequence of Geomyces destructans 20631-21.</title>
        <authorList>
            <consortium name="The Broad Institute Genome Sequencing Platform"/>
            <person name="Cuomo C.A."/>
            <person name="Blehert D.S."/>
            <person name="Lorch J.M."/>
            <person name="Young S.K."/>
            <person name="Zeng Q."/>
            <person name="Gargeya S."/>
            <person name="Fitzgerald M."/>
            <person name="Haas B."/>
            <person name="Abouelleil A."/>
            <person name="Alvarado L."/>
            <person name="Arachchi H.M."/>
            <person name="Berlin A."/>
            <person name="Brown A."/>
            <person name="Chapman S.B."/>
            <person name="Chen Z."/>
            <person name="Dunbar C."/>
            <person name="Freedman E."/>
            <person name="Gearin G."/>
            <person name="Gellesch M."/>
            <person name="Goldberg J."/>
            <person name="Griggs A."/>
            <person name="Gujja S."/>
            <person name="Heiman D."/>
            <person name="Howarth C."/>
            <person name="Larson L."/>
            <person name="Lui A."/>
            <person name="MacDonald P.J.P."/>
            <person name="Montmayeur A."/>
            <person name="Murphy C."/>
            <person name="Neiman D."/>
            <person name="Pearson M."/>
            <person name="Priest M."/>
            <person name="Roberts A."/>
            <person name="Saif S."/>
            <person name="Shea T."/>
            <person name="Shenoy N."/>
            <person name="Sisk P."/>
            <person name="Stolte C."/>
            <person name="Sykes S."/>
            <person name="Wortman J."/>
            <person name="Nusbaum C."/>
            <person name="Birren B."/>
        </authorList>
    </citation>
    <scope>NUCLEOTIDE SEQUENCE [LARGE SCALE GENOMIC DNA]</scope>
    <source>
        <strain evidence="6">ATCC MYA-4855 / 20631-21</strain>
    </source>
</reference>
<accession>L8FMQ3</accession>
<evidence type="ECO:0000256" key="2">
    <source>
        <dbReference type="PROSITE-ProRule" id="PRU00042"/>
    </source>
</evidence>
<dbReference type="GO" id="GO:0005737">
    <property type="term" value="C:cytoplasm"/>
    <property type="evidence" value="ECO:0007669"/>
    <property type="project" value="TreeGrafter"/>
</dbReference>
<dbReference type="InterPro" id="IPR036812">
    <property type="entry name" value="NAD(P)_OxRdtase_dom_sf"/>
</dbReference>
<keyword evidence="2" id="KW-0862">Zinc</keyword>
<sequence length="612" mass="67846">MKATLEAGATFWNGGDFTAHIITPCISLPPISQKHVRDRVNNCNRILAGTKKIDIFEYARVPTNVDFFSVTLKELQKCVEGLIGGIGLSEVTAATINKSAAIAKIDAVYSPLGRGMFTGQIKSADDISEGDFRRRFPRFQQENFHHNIELVQRLQEVSNRSRCTPGQLAIAWVRQAGKTVKRSPQILPIPGATRKERVVENCKTVTLDKSALAHIEKVESIRIGTGSNMTVHQTFKMGSRSPSPASSPLSNVDSDEAEYYQRHIAASHPSKRQRLDGGSLGATSASHDPKFDTLSSISSDTSGDVPQSPSSLPKVDDEDAQQEQVTVCAWEGCDGGDFSDMDRLVTHIHNVHTEHKGKRNTCEWANCPRKSHAHASAYALRAHMRSHTREKPFFCALPECDRSFTRSDALAKHMRIVHETEALRPSDPTPRSILPKSMQPQATKGSSRLKIIIKNQGTRGSDGGQSPAPRRGHDGLTPLTVDDGFTLDELALGTKELWRLLRRQAHWADEEAESLKQEIETMNEIRDKEWLEKEILLDQVINNEMDWFERRKHVLATLPTVEELRSQTMAKMEKASSGSGSGNSKGGREEREAEQKVDQREAAAALASLAQQ</sequence>
<feature type="region of interest" description="Disordered" evidence="3">
    <location>
        <begin position="568"/>
        <end position="612"/>
    </location>
</feature>
<dbReference type="InterPro" id="IPR023210">
    <property type="entry name" value="NADP_OxRdtase_dom"/>
</dbReference>
<dbReference type="Gene3D" id="3.20.20.100">
    <property type="entry name" value="NADP-dependent oxidoreductase domain"/>
    <property type="match status" value="1"/>
</dbReference>
<proteinExistence type="predicted"/>
<evidence type="ECO:0000259" key="4">
    <source>
        <dbReference type="PROSITE" id="PS50157"/>
    </source>
</evidence>
<dbReference type="FunFam" id="3.30.160.60:FF:000201">
    <property type="entry name" value="C2H2 finger domain protein (Gli3)"/>
    <property type="match status" value="1"/>
</dbReference>
<dbReference type="GO" id="GO:0016491">
    <property type="term" value="F:oxidoreductase activity"/>
    <property type="evidence" value="ECO:0007669"/>
    <property type="project" value="UniProtKB-KW"/>
</dbReference>
<dbReference type="InParanoid" id="L8FMQ3"/>
<feature type="region of interest" description="Disordered" evidence="3">
    <location>
        <begin position="423"/>
        <end position="477"/>
    </location>
</feature>
<feature type="region of interest" description="Disordered" evidence="3">
    <location>
        <begin position="264"/>
        <end position="320"/>
    </location>
</feature>
<dbReference type="PANTHER" id="PTHR43625">
    <property type="entry name" value="AFLATOXIN B1 ALDEHYDE REDUCTASE"/>
    <property type="match status" value="1"/>
</dbReference>
<name>L8FMQ3_PSED2</name>
<feature type="compositionally biased region" description="Low complexity" evidence="3">
    <location>
        <begin position="239"/>
        <end position="250"/>
    </location>
</feature>
<dbReference type="SMART" id="SM00355">
    <property type="entry name" value="ZnF_C2H2"/>
    <property type="match status" value="3"/>
</dbReference>
<dbReference type="PROSITE" id="PS00028">
    <property type="entry name" value="ZINC_FINGER_C2H2_1"/>
    <property type="match status" value="1"/>
</dbReference>
<evidence type="ECO:0000256" key="3">
    <source>
        <dbReference type="SAM" id="MobiDB-lite"/>
    </source>
</evidence>
<dbReference type="Proteomes" id="UP000011064">
    <property type="component" value="Unassembled WGS sequence"/>
</dbReference>
<keyword evidence="2" id="KW-0863">Zinc-finger</keyword>
<feature type="compositionally biased region" description="Low complexity" evidence="3">
    <location>
        <begin position="602"/>
        <end position="612"/>
    </location>
</feature>
<dbReference type="SUPFAM" id="SSF51430">
    <property type="entry name" value="NAD(P)-linked oxidoreductase"/>
    <property type="match status" value="1"/>
</dbReference>
<feature type="region of interest" description="Disordered" evidence="3">
    <location>
        <begin position="234"/>
        <end position="253"/>
    </location>
</feature>
<evidence type="ECO:0000313" key="6">
    <source>
        <dbReference type="Proteomes" id="UP000011064"/>
    </source>
</evidence>
<dbReference type="VEuPathDB" id="FungiDB:GMDG_00129"/>
<dbReference type="STRING" id="658429.L8FMQ3"/>
<dbReference type="InterPro" id="IPR036236">
    <property type="entry name" value="Znf_C2H2_sf"/>
</dbReference>
<organism evidence="5 6">
    <name type="scientific">Pseudogymnoascus destructans (strain ATCC MYA-4855 / 20631-21)</name>
    <name type="common">Bat white-nose syndrome fungus</name>
    <name type="synonym">Geomyces destructans</name>
    <dbReference type="NCBI Taxonomy" id="658429"/>
    <lineage>
        <taxon>Eukaryota</taxon>
        <taxon>Fungi</taxon>
        <taxon>Dikarya</taxon>
        <taxon>Ascomycota</taxon>
        <taxon>Pezizomycotina</taxon>
        <taxon>Leotiomycetes</taxon>
        <taxon>Thelebolales</taxon>
        <taxon>Thelebolaceae</taxon>
        <taxon>Pseudogymnoascus</taxon>
    </lineage>
</organism>
<dbReference type="SUPFAM" id="SSF57667">
    <property type="entry name" value="beta-beta-alpha zinc fingers"/>
    <property type="match status" value="1"/>
</dbReference>
<dbReference type="PROSITE" id="PS50157">
    <property type="entry name" value="ZINC_FINGER_C2H2_2"/>
    <property type="match status" value="1"/>
</dbReference>
<dbReference type="InterPro" id="IPR013087">
    <property type="entry name" value="Znf_C2H2_type"/>
</dbReference>
<protein>
    <recommendedName>
        <fullName evidence="4">C2H2-type domain-containing protein</fullName>
    </recommendedName>
</protein>
<dbReference type="AlphaFoldDB" id="L8FMQ3"/>
<gene>
    <name evidence="5" type="ORF">GMDG_00129</name>
</gene>
<dbReference type="Pfam" id="PF00248">
    <property type="entry name" value="Aldo_ket_red"/>
    <property type="match status" value="1"/>
</dbReference>
<keyword evidence="2" id="KW-0479">Metal-binding</keyword>
<feature type="compositionally biased region" description="Polar residues" evidence="3">
    <location>
        <begin position="293"/>
        <end position="311"/>
    </location>
</feature>
<dbReference type="Pfam" id="PF00096">
    <property type="entry name" value="zf-C2H2"/>
    <property type="match status" value="1"/>
</dbReference>
<dbReference type="EMBL" id="GL573169">
    <property type="protein sequence ID" value="ELR01753.1"/>
    <property type="molecule type" value="Genomic_DNA"/>
</dbReference>
<dbReference type="Gene3D" id="3.30.160.60">
    <property type="entry name" value="Classic Zinc Finger"/>
    <property type="match status" value="3"/>
</dbReference>
<feature type="domain" description="C2H2-type" evidence="4">
    <location>
        <begin position="393"/>
        <end position="423"/>
    </location>
</feature>
<keyword evidence="1" id="KW-0560">Oxidoreductase</keyword>
<dbReference type="GO" id="GO:0008270">
    <property type="term" value="F:zinc ion binding"/>
    <property type="evidence" value="ECO:0007669"/>
    <property type="project" value="UniProtKB-KW"/>
</dbReference>
<feature type="compositionally biased region" description="Basic and acidic residues" evidence="3">
    <location>
        <begin position="586"/>
        <end position="601"/>
    </location>
</feature>
<evidence type="ECO:0000313" key="5">
    <source>
        <dbReference type="EMBL" id="ELR01753.1"/>
    </source>
</evidence>
<evidence type="ECO:0000256" key="1">
    <source>
        <dbReference type="ARBA" id="ARBA00023002"/>
    </source>
</evidence>